<dbReference type="GO" id="GO:0008171">
    <property type="term" value="F:O-methyltransferase activity"/>
    <property type="evidence" value="ECO:0007669"/>
    <property type="project" value="InterPro"/>
</dbReference>
<dbReference type="EMBL" id="JARKIE010000022">
    <property type="protein sequence ID" value="KAJ7699676.1"/>
    <property type="molecule type" value="Genomic_DNA"/>
</dbReference>
<reference evidence="5" key="1">
    <citation type="submission" date="2023-03" db="EMBL/GenBank/DDBJ databases">
        <title>Massive genome expansion in bonnet fungi (Mycena s.s.) driven by repeated elements and novel gene families across ecological guilds.</title>
        <authorList>
            <consortium name="Lawrence Berkeley National Laboratory"/>
            <person name="Harder C.B."/>
            <person name="Miyauchi S."/>
            <person name="Viragh M."/>
            <person name="Kuo A."/>
            <person name="Thoen E."/>
            <person name="Andreopoulos B."/>
            <person name="Lu D."/>
            <person name="Skrede I."/>
            <person name="Drula E."/>
            <person name="Henrissat B."/>
            <person name="Morin E."/>
            <person name="Kohler A."/>
            <person name="Barry K."/>
            <person name="LaButti K."/>
            <person name="Morin E."/>
            <person name="Salamov A."/>
            <person name="Lipzen A."/>
            <person name="Mereny Z."/>
            <person name="Hegedus B."/>
            <person name="Baldrian P."/>
            <person name="Stursova M."/>
            <person name="Weitz H."/>
            <person name="Taylor A."/>
            <person name="Grigoriev I.V."/>
            <person name="Nagy L.G."/>
            <person name="Martin F."/>
            <person name="Kauserud H."/>
        </authorList>
    </citation>
    <scope>NUCLEOTIDE SEQUENCE</scope>
    <source>
        <strain evidence="5">CBHHK067</strain>
    </source>
</reference>
<dbReference type="SUPFAM" id="SSF53335">
    <property type="entry name" value="S-adenosyl-L-methionine-dependent methyltransferases"/>
    <property type="match status" value="1"/>
</dbReference>
<dbReference type="PANTHER" id="PTHR43712">
    <property type="entry name" value="PUTATIVE (AFU_ORTHOLOGUE AFUA_4G14580)-RELATED"/>
    <property type="match status" value="1"/>
</dbReference>
<dbReference type="Proteomes" id="UP001221757">
    <property type="component" value="Unassembled WGS sequence"/>
</dbReference>
<keyword evidence="6" id="KW-1185">Reference proteome</keyword>
<name>A0AAD7DV51_MYCRO</name>
<feature type="domain" description="O-methyltransferase C-terminal" evidence="4">
    <location>
        <begin position="255"/>
        <end position="368"/>
    </location>
</feature>
<dbReference type="GO" id="GO:0032259">
    <property type="term" value="P:methylation"/>
    <property type="evidence" value="ECO:0007669"/>
    <property type="project" value="UniProtKB-KW"/>
</dbReference>
<protein>
    <submittedName>
        <fullName evidence="5">O-methyltransferase</fullName>
    </submittedName>
</protein>
<comment type="caution">
    <text evidence="5">The sequence shown here is derived from an EMBL/GenBank/DDBJ whole genome shotgun (WGS) entry which is preliminary data.</text>
</comment>
<evidence type="ECO:0000313" key="6">
    <source>
        <dbReference type="Proteomes" id="UP001221757"/>
    </source>
</evidence>
<dbReference type="Pfam" id="PF00891">
    <property type="entry name" value="Methyltransf_2"/>
    <property type="match status" value="1"/>
</dbReference>
<dbReference type="PANTHER" id="PTHR43712:SF2">
    <property type="entry name" value="O-METHYLTRANSFERASE CICE"/>
    <property type="match status" value="1"/>
</dbReference>
<dbReference type="InterPro" id="IPR036388">
    <property type="entry name" value="WH-like_DNA-bd_sf"/>
</dbReference>
<keyword evidence="3" id="KW-0949">S-adenosyl-L-methionine</keyword>
<evidence type="ECO:0000256" key="2">
    <source>
        <dbReference type="ARBA" id="ARBA00022679"/>
    </source>
</evidence>
<dbReference type="SUPFAM" id="SSF46785">
    <property type="entry name" value="Winged helix' DNA-binding domain"/>
    <property type="match status" value="1"/>
</dbReference>
<evidence type="ECO:0000256" key="1">
    <source>
        <dbReference type="ARBA" id="ARBA00022603"/>
    </source>
</evidence>
<organism evidence="5 6">
    <name type="scientific">Mycena rosella</name>
    <name type="common">Pink bonnet</name>
    <name type="synonym">Agaricus rosellus</name>
    <dbReference type="NCBI Taxonomy" id="1033263"/>
    <lineage>
        <taxon>Eukaryota</taxon>
        <taxon>Fungi</taxon>
        <taxon>Dikarya</taxon>
        <taxon>Basidiomycota</taxon>
        <taxon>Agaricomycotina</taxon>
        <taxon>Agaricomycetes</taxon>
        <taxon>Agaricomycetidae</taxon>
        <taxon>Agaricales</taxon>
        <taxon>Marasmiineae</taxon>
        <taxon>Mycenaceae</taxon>
        <taxon>Mycena</taxon>
    </lineage>
</organism>
<dbReference type="InterPro" id="IPR001077">
    <property type="entry name" value="COMT_C"/>
</dbReference>
<keyword evidence="1" id="KW-0489">Methyltransferase</keyword>
<gene>
    <name evidence="5" type="ORF">B0H17DRAFT_1196281</name>
</gene>
<evidence type="ECO:0000259" key="4">
    <source>
        <dbReference type="Pfam" id="PF00891"/>
    </source>
</evidence>
<dbReference type="Gene3D" id="1.10.10.10">
    <property type="entry name" value="Winged helix-like DNA-binding domain superfamily/Winged helix DNA-binding domain"/>
    <property type="match status" value="1"/>
</dbReference>
<dbReference type="InterPro" id="IPR029063">
    <property type="entry name" value="SAM-dependent_MTases_sf"/>
</dbReference>
<dbReference type="AlphaFoldDB" id="A0AAD7DV51"/>
<evidence type="ECO:0000313" key="5">
    <source>
        <dbReference type="EMBL" id="KAJ7699676.1"/>
    </source>
</evidence>
<evidence type="ECO:0000256" key="3">
    <source>
        <dbReference type="ARBA" id="ARBA00022691"/>
    </source>
</evidence>
<keyword evidence="2" id="KW-0808">Transferase</keyword>
<accession>A0AAD7DV51</accession>
<dbReference type="PROSITE" id="PS51683">
    <property type="entry name" value="SAM_OMT_II"/>
    <property type="match status" value="1"/>
</dbReference>
<dbReference type="Gene3D" id="3.40.50.150">
    <property type="entry name" value="Vaccinia Virus protein VP39"/>
    <property type="match status" value="1"/>
</dbReference>
<sequence>MFLQTDAVLGEDAIAELKALADIINKSIATIETSMKDSSLAYPSPAASFSPQSEAGRNIPEVQTAGSNIVAAASQLISIVRPPPLTLIAYALQFHVPTALRIAIITHTAEILRDAGPQLARVLRLLATNHVFVEVAPDVFASNRLSSMFDTGKSVEEIIAHPEKKYEGTIAFGALLEHFTDDVFPTSAVLPNVIVDPKVGRLNDPTKTAFNQAFKTDLPFFEWFDLPEQTHRMARFGIAMDGGARLAAPDTIIQGGGVGSQCMSLAKHYPQLSFAVQDRAPVIQEGVEFWTKSLPNYIESGKVLLEAQDFFTPQPVRKVSVFLLRMVLHDWSDEYCIKMLRLLRAAADESTKLLIVDNIVSYACNETSTNNIRGAERPLPPTPLLPNLGHTSVIAYYTDLTMMTLLNGHERTLLEVQGLMKESGWKLVEVYYGDPFAVGQSKAIGVPV</sequence>
<proteinExistence type="predicted"/>
<dbReference type="InterPro" id="IPR016461">
    <property type="entry name" value="COMT-like"/>
</dbReference>
<dbReference type="InterPro" id="IPR036390">
    <property type="entry name" value="WH_DNA-bd_sf"/>
</dbReference>